<comment type="caution">
    <text evidence="1">The sequence shown here is derived from an EMBL/GenBank/DDBJ whole genome shotgun (WGS) entry which is preliminary data.</text>
</comment>
<sequence>GEEMNKFIDALKMKDTATACYKYVTQNNLEKTY</sequence>
<proteinExistence type="predicted"/>
<gene>
    <name evidence="1" type="ORF">S12H4_13627</name>
</gene>
<name>X1T9A5_9ZZZZ</name>
<dbReference type="AlphaFoldDB" id="X1T9A5"/>
<dbReference type="EMBL" id="BARW01006489">
    <property type="protein sequence ID" value="GAI76574.1"/>
    <property type="molecule type" value="Genomic_DNA"/>
</dbReference>
<reference evidence="1" key="1">
    <citation type="journal article" date="2014" name="Front. Microbiol.">
        <title>High frequency of phylogenetically diverse reductive dehalogenase-homologous genes in deep subseafloor sedimentary metagenomes.</title>
        <authorList>
            <person name="Kawai M."/>
            <person name="Futagami T."/>
            <person name="Toyoda A."/>
            <person name="Takaki Y."/>
            <person name="Nishi S."/>
            <person name="Hori S."/>
            <person name="Arai W."/>
            <person name="Tsubouchi T."/>
            <person name="Morono Y."/>
            <person name="Uchiyama I."/>
            <person name="Ito T."/>
            <person name="Fujiyama A."/>
            <person name="Inagaki F."/>
            <person name="Takami H."/>
        </authorList>
    </citation>
    <scope>NUCLEOTIDE SEQUENCE</scope>
    <source>
        <strain evidence="1">Expedition CK06-06</strain>
    </source>
</reference>
<evidence type="ECO:0000313" key="1">
    <source>
        <dbReference type="EMBL" id="GAI76574.1"/>
    </source>
</evidence>
<accession>X1T9A5</accession>
<organism evidence="1">
    <name type="scientific">marine sediment metagenome</name>
    <dbReference type="NCBI Taxonomy" id="412755"/>
    <lineage>
        <taxon>unclassified sequences</taxon>
        <taxon>metagenomes</taxon>
        <taxon>ecological metagenomes</taxon>
    </lineage>
</organism>
<feature type="non-terminal residue" evidence="1">
    <location>
        <position position="1"/>
    </location>
</feature>
<protein>
    <submittedName>
        <fullName evidence="1">Uncharacterized protein</fullName>
    </submittedName>
</protein>